<dbReference type="Gene3D" id="2.40.30.10">
    <property type="entry name" value="Translation factors"/>
    <property type="match status" value="1"/>
</dbReference>
<evidence type="ECO:0000256" key="5">
    <source>
        <dbReference type="ARBA" id="ARBA00022741"/>
    </source>
</evidence>
<dbReference type="EMBL" id="JABBCP010000008">
    <property type="protein sequence ID" value="NMF56425.1"/>
    <property type="molecule type" value="Genomic_DNA"/>
</dbReference>
<dbReference type="PANTHER" id="PTHR11933:SF5">
    <property type="entry name" value="MITOCHONDRIAL TRNA-SPECIFIC 2-THIOURIDYLASE 1"/>
    <property type="match status" value="1"/>
</dbReference>
<dbReference type="NCBIfam" id="TIGR00420">
    <property type="entry name" value="trmU"/>
    <property type="match status" value="1"/>
</dbReference>
<evidence type="ECO:0000256" key="4">
    <source>
        <dbReference type="ARBA" id="ARBA00022694"/>
    </source>
</evidence>
<dbReference type="GO" id="GO:0002143">
    <property type="term" value="P:tRNA wobble position uridine thiolation"/>
    <property type="evidence" value="ECO:0007669"/>
    <property type="project" value="TreeGrafter"/>
</dbReference>
<accession>A0A7X9UDC9</accession>
<evidence type="ECO:0000256" key="1">
    <source>
        <dbReference type="ARBA" id="ARBA00022490"/>
    </source>
</evidence>
<keyword evidence="6 11" id="KW-0067">ATP-binding</keyword>
<comment type="catalytic activity">
    <reaction evidence="9 11">
        <text>S-sulfanyl-L-cysteinyl-[protein] + uridine(34) in tRNA + AH2 + ATP = 2-thiouridine(34) in tRNA + L-cysteinyl-[protein] + A + AMP + diphosphate + H(+)</text>
        <dbReference type="Rhea" id="RHEA:47032"/>
        <dbReference type="Rhea" id="RHEA-COMP:10131"/>
        <dbReference type="Rhea" id="RHEA-COMP:11726"/>
        <dbReference type="Rhea" id="RHEA-COMP:11727"/>
        <dbReference type="Rhea" id="RHEA-COMP:11728"/>
        <dbReference type="ChEBI" id="CHEBI:13193"/>
        <dbReference type="ChEBI" id="CHEBI:15378"/>
        <dbReference type="ChEBI" id="CHEBI:17499"/>
        <dbReference type="ChEBI" id="CHEBI:29950"/>
        <dbReference type="ChEBI" id="CHEBI:30616"/>
        <dbReference type="ChEBI" id="CHEBI:33019"/>
        <dbReference type="ChEBI" id="CHEBI:61963"/>
        <dbReference type="ChEBI" id="CHEBI:65315"/>
        <dbReference type="ChEBI" id="CHEBI:87170"/>
        <dbReference type="ChEBI" id="CHEBI:456215"/>
        <dbReference type="EC" id="2.8.1.13"/>
    </reaction>
</comment>
<dbReference type="SUPFAM" id="SSF52402">
    <property type="entry name" value="Adenine nucleotide alpha hydrolases-like"/>
    <property type="match status" value="1"/>
</dbReference>
<evidence type="ECO:0000256" key="11">
    <source>
        <dbReference type="HAMAP-Rule" id="MF_00144"/>
    </source>
</evidence>
<keyword evidence="4 11" id="KW-0819">tRNA processing</keyword>
<organism evidence="14 15">
    <name type="scientific">Collinsella acetigenes</name>
    <dbReference type="NCBI Taxonomy" id="2713419"/>
    <lineage>
        <taxon>Bacteria</taxon>
        <taxon>Bacillati</taxon>
        <taxon>Actinomycetota</taxon>
        <taxon>Coriobacteriia</taxon>
        <taxon>Coriobacteriales</taxon>
        <taxon>Coriobacteriaceae</taxon>
        <taxon>Collinsella</taxon>
    </lineage>
</organism>
<reference evidence="14 15" key="1">
    <citation type="submission" date="2020-04" db="EMBL/GenBank/DDBJ databases">
        <title>Collinsella sp. KGMB02528 nov., an anaerobic actinobacterium isolated from human feces.</title>
        <authorList>
            <person name="Han K.-I."/>
            <person name="Eom M.K."/>
            <person name="Kim J.-S."/>
            <person name="Lee K.C."/>
            <person name="Suh M.K."/>
            <person name="Park S.-H."/>
            <person name="Lee J.H."/>
            <person name="Kang S.W."/>
            <person name="Park J.-E."/>
            <person name="Oh B.S."/>
            <person name="Yu S.Y."/>
            <person name="Choi S.-H."/>
            <person name="Lee D.H."/>
            <person name="Yoon H."/>
            <person name="Kim B.-Y."/>
            <person name="Lee J.H."/>
            <person name="Lee J.-S."/>
        </authorList>
    </citation>
    <scope>NUCLEOTIDE SEQUENCE [LARGE SCALE GENOMIC DNA]</scope>
    <source>
        <strain evidence="14 15">KGMB02528</strain>
    </source>
</reference>
<feature type="binding site" evidence="11">
    <location>
        <position position="126"/>
    </location>
    <ligand>
        <name>ATP</name>
        <dbReference type="ChEBI" id="CHEBI:30616"/>
    </ligand>
</feature>
<dbReference type="FunFam" id="2.40.30.10:FF:000023">
    <property type="entry name" value="tRNA-specific 2-thiouridylase MnmA"/>
    <property type="match status" value="1"/>
</dbReference>
<dbReference type="GO" id="GO:0103016">
    <property type="term" value="F:tRNA-uridine 2-sulfurtransferase activity"/>
    <property type="evidence" value="ECO:0007669"/>
    <property type="project" value="UniProtKB-EC"/>
</dbReference>
<keyword evidence="1 11" id="KW-0963">Cytoplasm</keyword>
<evidence type="ECO:0000256" key="7">
    <source>
        <dbReference type="ARBA" id="ARBA00022884"/>
    </source>
</evidence>
<feature type="region of interest" description="Interaction with tRNA" evidence="11">
    <location>
        <begin position="149"/>
        <end position="151"/>
    </location>
</feature>
<feature type="site" description="Interaction with tRNA" evidence="11">
    <location>
        <position position="345"/>
    </location>
</feature>
<dbReference type="InterPro" id="IPR004506">
    <property type="entry name" value="MnmA-like"/>
</dbReference>
<dbReference type="Proteomes" id="UP000546970">
    <property type="component" value="Unassembled WGS sequence"/>
</dbReference>
<comment type="caution">
    <text evidence="11">Lacks conserved residue(s) required for the propagation of feature annotation.</text>
</comment>
<evidence type="ECO:0000256" key="6">
    <source>
        <dbReference type="ARBA" id="ARBA00022840"/>
    </source>
</evidence>
<dbReference type="InterPro" id="IPR046885">
    <property type="entry name" value="MnmA-like_C"/>
</dbReference>
<dbReference type="AlphaFoldDB" id="A0A7X9UDC9"/>
<dbReference type="NCBIfam" id="NF001138">
    <property type="entry name" value="PRK00143.1"/>
    <property type="match status" value="1"/>
</dbReference>
<evidence type="ECO:0000256" key="10">
    <source>
        <dbReference type="ARBA" id="ARBA00056575"/>
    </source>
</evidence>
<feature type="binding site" evidence="11">
    <location>
        <position position="35"/>
    </location>
    <ligand>
        <name>ATP</name>
        <dbReference type="ChEBI" id="CHEBI:30616"/>
    </ligand>
</feature>
<evidence type="ECO:0000313" key="14">
    <source>
        <dbReference type="EMBL" id="NMF56425.1"/>
    </source>
</evidence>
<keyword evidence="3 11" id="KW-0808">Transferase</keyword>
<evidence type="ECO:0000256" key="9">
    <source>
        <dbReference type="ARBA" id="ARBA00051542"/>
    </source>
</evidence>
<feature type="active site" description="Nucleophile" evidence="11">
    <location>
        <position position="102"/>
    </location>
</feature>
<feature type="domain" description="tRNA-specific 2-thiouridylase MnmA-like C-terminal" evidence="12">
    <location>
        <begin position="282"/>
        <end position="361"/>
    </location>
</feature>
<keyword evidence="2 11" id="KW-0820">tRNA-binding</keyword>
<dbReference type="InterPro" id="IPR023382">
    <property type="entry name" value="MnmA-like_central_sf"/>
</dbReference>
<proteinExistence type="inferred from homology"/>
<dbReference type="GO" id="GO:0000049">
    <property type="term" value="F:tRNA binding"/>
    <property type="evidence" value="ECO:0007669"/>
    <property type="project" value="UniProtKB-KW"/>
</dbReference>
<evidence type="ECO:0000256" key="2">
    <source>
        <dbReference type="ARBA" id="ARBA00022555"/>
    </source>
</evidence>
<dbReference type="GO" id="GO:0005737">
    <property type="term" value="C:cytoplasm"/>
    <property type="evidence" value="ECO:0007669"/>
    <property type="project" value="UniProtKB-SubCell"/>
</dbReference>
<dbReference type="Pfam" id="PF03054">
    <property type="entry name" value="tRNA_Me_trans"/>
    <property type="match status" value="1"/>
</dbReference>
<dbReference type="FunFam" id="2.30.30.280:FF:000001">
    <property type="entry name" value="tRNA-specific 2-thiouridylase MnmA"/>
    <property type="match status" value="1"/>
</dbReference>
<protein>
    <recommendedName>
        <fullName evidence="11">tRNA-specific 2-thiouridylase MnmA</fullName>
        <ecNumber evidence="11">2.8.1.13</ecNumber>
    </recommendedName>
</protein>
<dbReference type="Pfam" id="PF20259">
    <property type="entry name" value="tRNA_Me_trans_M"/>
    <property type="match status" value="1"/>
</dbReference>
<dbReference type="InterPro" id="IPR014729">
    <property type="entry name" value="Rossmann-like_a/b/a_fold"/>
</dbReference>
<dbReference type="Gene3D" id="2.30.30.280">
    <property type="entry name" value="Adenine nucleotide alpha hydrolases-like domains"/>
    <property type="match status" value="1"/>
</dbReference>
<dbReference type="InterPro" id="IPR046884">
    <property type="entry name" value="MnmA-like_central"/>
</dbReference>
<dbReference type="CDD" id="cd01998">
    <property type="entry name" value="MnmA_TRMU-like"/>
    <property type="match status" value="1"/>
</dbReference>
<name>A0A7X9UDC9_9ACTN</name>
<dbReference type="Pfam" id="PF20258">
    <property type="entry name" value="tRNA_Me_trans_C"/>
    <property type="match status" value="1"/>
</dbReference>
<dbReference type="PANTHER" id="PTHR11933">
    <property type="entry name" value="TRNA 5-METHYLAMINOMETHYL-2-THIOURIDYLATE -METHYLTRANSFERASE"/>
    <property type="match status" value="1"/>
</dbReference>
<keyword evidence="7 11" id="KW-0694">RNA-binding</keyword>
<evidence type="ECO:0000256" key="8">
    <source>
        <dbReference type="ARBA" id="ARBA00023157"/>
    </source>
</evidence>
<evidence type="ECO:0000313" key="15">
    <source>
        <dbReference type="Proteomes" id="UP000546970"/>
    </source>
</evidence>
<gene>
    <name evidence="11 14" type="primary">mnmA</name>
    <name evidence="14" type="ORF">HF320_08835</name>
</gene>
<comment type="similarity">
    <text evidence="11">Belongs to the MnmA/TRMU family.</text>
</comment>
<feature type="active site" description="Cysteine persulfide intermediate" evidence="11">
    <location>
        <position position="200"/>
    </location>
</feature>
<dbReference type="Gene3D" id="3.40.50.620">
    <property type="entry name" value="HUPs"/>
    <property type="match status" value="1"/>
</dbReference>
<comment type="function">
    <text evidence="10 11">Catalyzes the 2-thiolation of uridine at the wobble position (U34) of tRNA, leading to the formation of s(2)U34.</text>
</comment>
<feature type="site" description="Interaction with tRNA" evidence="11">
    <location>
        <position position="127"/>
    </location>
</feature>
<dbReference type="RefSeq" id="WP_169277977.1">
    <property type="nucleotide sequence ID" value="NZ_JABBCP010000008.1"/>
</dbReference>
<dbReference type="HAMAP" id="MF_00144">
    <property type="entry name" value="tRNA_thiouridyl_MnmA"/>
    <property type="match status" value="1"/>
</dbReference>
<keyword evidence="15" id="KW-1185">Reference proteome</keyword>
<feature type="domain" description="tRNA-specific 2-thiouridylase MnmA-like central" evidence="13">
    <location>
        <begin position="219"/>
        <end position="272"/>
    </location>
</feature>
<evidence type="ECO:0000256" key="3">
    <source>
        <dbReference type="ARBA" id="ARBA00022679"/>
    </source>
</evidence>
<keyword evidence="8" id="KW-1015">Disulfide bond</keyword>
<dbReference type="EC" id="2.8.1.13" evidence="11"/>
<comment type="subcellular location">
    <subcellularLocation>
        <location evidence="11">Cytoplasm</location>
    </subcellularLocation>
</comment>
<dbReference type="GO" id="GO:0005524">
    <property type="term" value="F:ATP binding"/>
    <property type="evidence" value="ECO:0007669"/>
    <property type="project" value="UniProtKB-KW"/>
</dbReference>
<evidence type="ECO:0000259" key="12">
    <source>
        <dbReference type="Pfam" id="PF20258"/>
    </source>
</evidence>
<sequence>MSKGRVLVAMSGGVDSSVTAYLLKQQGYECVGVTMRLTCPAPDPATGISKVDRDIADAKAVATRIGIPHRVLDLQETFENSVIDRFVTAYQAGLTPNPCIICNRRIKFGALLDAALDMDCDYIATGHFAKTDQAPDGTWQLHRGEDPKKDQSYFLYSLTQERLARTIFPLAGMNKERDVRRIAAEQGFANAKKAESEDICFIPDGDYAGYIERRCGHAAEPGDIVWRDGTVVGRHKGALRYTIGQRKGLGVAMAHPVYVTGVDAASNTVHLGELEDLTVGALLANDWIWSAPEDRMEAELAAGGIRMRAKYRYRQADQPATITRQADGQMKIVFDAPQRAVAPGQAVVIYRGDIVLGGGTVTAALRE</sequence>
<evidence type="ECO:0000259" key="13">
    <source>
        <dbReference type="Pfam" id="PF20259"/>
    </source>
</evidence>
<feature type="region of interest" description="Interaction with tRNA" evidence="11">
    <location>
        <begin position="312"/>
        <end position="313"/>
    </location>
</feature>
<keyword evidence="5 11" id="KW-0547">Nucleotide-binding</keyword>
<dbReference type="FunFam" id="3.40.50.620:FF:000115">
    <property type="entry name" value="tRNA-specific 2-thiouridylase MnmA"/>
    <property type="match status" value="1"/>
</dbReference>
<feature type="binding site" evidence="11">
    <location>
        <begin position="9"/>
        <end position="16"/>
    </location>
    <ligand>
        <name>ATP</name>
        <dbReference type="ChEBI" id="CHEBI:30616"/>
    </ligand>
</feature>
<comment type="caution">
    <text evidence="14">The sequence shown here is derived from an EMBL/GenBank/DDBJ whole genome shotgun (WGS) entry which is preliminary data.</text>
</comment>